<evidence type="ECO:0000259" key="1">
    <source>
        <dbReference type="PROSITE" id="PS51184"/>
    </source>
</evidence>
<dbReference type="GO" id="GO:0034647">
    <property type="term" value="F:histone H3K4me/H3K4me2/H3K4me3 demethylase activity"/>
    <property type="evidence" value="ECO:0007669"/>
    <property type="project" value="TreeGrafter"/>
</dbReference>
<dbReference type="GO" id="GO:0005634">
    <property type="term" value="C:nucleus"/>
    <property type="evidence" value="ECO:0007669"/>
    <property type="project" value="TreeGrafter"/>
</dbReference>
<dbReference type="PANTHER" id="PTHR10694:SF144">
    <property type="entry name" value="DEMETHYLASE JMJ14-LIKE PROTEIN, PUTATIVE-RELATED"/>
    <property type="match status" value="1"/>
</dbReference>
<dbReference type="Gene3D" id="2.60.120.650">
    <property type="entry name" value="Cupin"/>
    <property type="match status" value="2"/>
</dbReference>
<organism evidence="2 3">
    <name type="scientific">Phaseolus coccineus</name>
    <name type="common">Scarlet runner bean</name>
    <name type="synonym">Phaseolus multiflorus</name>
    <dbReference type="NCBI Taxonomy" id="3886"/>
    <lineage>
        <taxon>Eukaryota</taxon>
        <taxon>Viridiplantae</taxon>
        <taxon>Streptophyta</taxon>
        <taxon>Embryophyta</taxon>
        <taxon>Tracheophyta</taxon>
        <taxon>Spermatophyta</taxon>
        <taxon>Magnoliopsida</taxon>
        <taxon>eudicotyledons</taxon>
        <taxon>Gunneridae</taxon>
        <taxon>Pentapetalae</taxon>
        <taxon>rosids</taxon>
        <taxon>fabids</taxon>
        <taxon>Fabales</taxon>
        <taxon>Fabaceae</taxon>
        <taxon>Papilionoideae</taxon>
        <taxon>50 kb inversion clade</taxon>
        <taxon>NPAAA clade</taxon>
        <taxon>indigoferoid/millettioid clade</taxon>
        <taxon>Phaseoleae</taxon>
        <taxon>Phaseolus</taxon>
    </lineage>
</organism>
<feature type="domain" description="JmjC" evidence="1">
    <location>
        <begin position="20"/>
        <end position="181"/>
    </location>
</feature>
<sequence>MNMEKLAIIITGRDGSPLEDIEGEYWRIIEQPTNEVEVYYGADLETGSLGSGFPKTSSLTKNDSDRSSSSMAGCWNVLFLILLGMVWSTWNPCSSLEDAMRKHWPDLFEEQPNLLNELVTQLSPSILKCEGVPVHLTVQNSGEFIINFPRAFHCGFNCAEAVNVAPVDWLVHGQNAVELYSLQCRKTSLSHDKLLFGCAQEAVCALAELALNEKKI</sequence>
<dbReference type="Pfam" id="PF02373">
    <property type="entry name" value="JmjC"/>
    <property type="match status" value="1"/>
</dbReference>
<dbReference type="EMBL" id="JAYMYR010000003">
    <property type="protein sequence ID" value="KAK7373090.1"/>
    <property type="molecule type" value="Genomic_DNA"/>
</dbReference>
<protein>
    <recommendedName>
        <fullName evidence="1">JmjC domain-containing protein</fullName>
    </recommendedName>
</protein>
<reference evidence="2 3" key="1">
    <citation type="submission" date="2024-01" db="EMBL/GenBank/DDBJ databases">
        <title>The genomes of 5 underutilized Papilionoideae crops provide insights into root nodulation and disease resistanc.</title>
        <authorList>
            <person name="Jiang F."/>
        </authorList>
    </citation>
    <scope>NUCLEOTIDE SEQUENCE [LARGE SCALE GENOMIC DNA]</scope>
    <source>
        <strain evidence="2">JINMINGXINNONG_FW02</strain>
        <tissue evidence="2">Leaves</tissue>
    </source>
</reference>
<dbReference type="Proteomes" id="UP001374584">
    <property type="component" value="Unassembled WGS sequence"/>
</dbReference>
<dbReference type="GO" id="GO:0010468">
    <property type="term" value="P:regulation of gene expression"/>
    <property type="evidence" value="ECO:0007669"/>
    <property type="project" value="TreeGrafter"/>
</dbReference>
<comment type="caution">
    <text evidence="2">The sequence shown here is derived from an EMBL/GenBank/DDBJ whole genome shotgun (WGS) entry which is preliminary data.</text>
</comment>
<gene>
    <name evidence="2" type="ORF">VNO80_06487</name>
</gene>
<evidence type="ECO:0000313" key="3">
    <source>
        <dbReference type="Proteomes" id="UP001374584"/>
    </source>
</evidence>
<dbReference type="SMART" id="SM00558">
    <property type="entry name" value="JmjC"/>
    <property type="match status" value="1"/>
</dbReference>
<dbReference type="PROSITE" id="PS51184">
    <property type="entry name" value="JMJC"/>
    <property type="match status" value="1"/>
</dbReference>
<name>A0AAN9NIG0_PHACN</name>
<dbReference type="SUPFAM" id="SSF51197">
    <property type="entry name" value="Clavaminate synthase-like"/>
    <property type="match status" value="1"/>
</dbReference>
<proteinExistence type="predicted"/>
<dbReference type="InterPro" id="IPR003347">
    <property type="entry name" value="JmjC_dom"/>
</dbReference>
<keyword evidence="3" id="KW-1185">Reference proteome</keyword>
<evidence type="ECO:0000313" key="2">
    <source>
        <dbReference type="EMBL" id="KAK7373090.1"/>
    </source>
</evidence>
<dbReference type="PANTHER" id="PTHR10694">
    <property type="entry name" value="LYSINE-SPECIFIC DEMETHYLASE"/>
    <property type="match status" value="1"/>
</dbReference>
<accession>A0AAN9NIG0</accession>
<dbReference type="GO" id="GO:0000785">
    <property type="term" value="C:chromatin"/>
    <property type="evidence" value="ECO:0007669"/>
    <property type="project" value="TreeGrafter"/>
</dbReference>
<dbReference type="AlphaFoldDB" id="A0AAN9NIG0"/>